<dbReference type="AlphaFoldDB" id="A0A3D4V6E0"/>
<comment type="similarity">
    <text evidence="1">Belongs to the CutA family.</text>
</comment>
<dbReference type="SUPFAM" id="SSF54913">
    <property type="entry name" value="GlnB-like"/>
    <property type="match status" value="1"/>
</dbReference>
<organism evidence="2 3">
    <name type="scientific">Gemmatimonas aurantiaca</name>
    <dbReference type="NCBI Taxonomy" id="173480"/>
    <lineage>
        <taxon>Bacteria</taxon>
        <taxon>Pseudomonadati</taxon>
        <taxon>Gemmatimonadota</taxon>
        <taxon>Gemmatimonadia</taxon>
        <taxon>Gemmatimonadales</taxon>
        <taxon>Gemmatimonadaceae</taxon>
        <taxon>Gemmatimonas</taxon>
    </lineage>
</organism>
<comment type="caution">
    <text evidence="2">The sequence shown here is derived from an EMBL/GenBank/DDBJ whole genome shotgun (WGS) entry which is preliminary data.</text>
</comment>
<reference evidence="2 3" key="1">
    <citation type="journal article" date="2018" name="Nat. Biotechnol.">
        <title>A standardized bacterial taxonomy based on genome phylogeny substantially revises the tree of life.</title>
        <authorList>
            <person name="Parks D.H."/>
            <person name="Chuvochina M."/>
            <person name="Waite D.W."/>
            <person name="Rinke C."/>
            <person name="Skarshewski A."/>
            <person name="Chaumeil P.A."/>
            <person name="Hugenholtz P."/>
        </authorList>
    </citation>
    <scope>NUCLEOTIDE SEQUENCE [LARGE SCALE GENOMIC DNA]</scope>
    <source>
        <strain evidence="2">UBA8844</strain>
    </source>
</reference>
<dbReference type="Pfam" id="PF03091">
    <property type="entry name" value="CutA1"/>
    <property type="match status" value="1"/>
</dbReference>
<sequence length="120" mass="12963">MTTPVSSSLPDAADASDPVVVALAALPPDLDARAFARGLLEARLVACVSLLPGATSVYRWQGTIEESAETIALLKTTARRVPLLREHMLSQHPYDVPELLVLETSDGLPAYLQWVREEVA</sequence>
<dbReference type="InterPro" id="IPR011322">
    <property type="entry name" value="N-reg_PII-like_a/b"/>
</dbReference>
<dbReference type="PANTHER" id="PTHR23419">
    <property type="entry name" value="DIVALENT CATION TOLERANCE CUTA-RELATED"/>
    <property type="match status" value="1"/>
</dbReference>
<accession>A0A3D4V6E0</accession>
<protein>
    <submittedName>
        <fullName evidence="2">Divalent-cation tolerance protein CutA</fullName>
    </submittedName>
</protein>
<gene>
    <name evidence="2" type="ORF">DGD08_05450</name>
</gene>
<dbReference type="GO" id="GO:0010038">
    <property type="term" value="P:response to metal ion"/>
    <property type="evidence" value="ECO:0007669"/>
    <property type="project" value="InterPro"/>
</dbReference>
<dbReference type="GO" id="GO:0005507">
    <property type="term" value="F:copper ion binding"/>
    <property type="evidence" value="ECO:0007669"/>
    <property type="project" value="TreeGrafter"/>
</dbReference>
<proteinExistence type="inferred from homology"/>
<evidence type="ECO:0000313" key="3">
    <source>
        <dbReference type="Proteomes" id="UP000264071"/>
    </source>
</evidence>
<dbReference type="Gene3D" id="3.30.70.120">
    <property type="match status" value="1"/>
</dbReference>
<evidence type="ECO:0000256" key="1">
    <source>
        <dbReference type="ARBA" id="ARBA00010169"/>
    </source>
</evidence>
<evidence type="ECO:0000313" key="2">
    <source>
        <dbReference type="EMBL" id="HCT56645.1"/>
    </source>
</evidence>
<dbReference type="InterPro" id="IPR015867">
    <property type="entry name" value="N-reg_PII/ATP_PRibTrfase_C"/>
</dbReference>
<dbReference type="EMBL" id="DPIY01000006">
    <property type="protein sequence ID" value="HCT56645.1"/>
    <property type="molecule type" value="Genomic_DNA"/>
</dbReference>
<name>A0A3D4V6E0_9BACT</name>
<dbReference type="InterPro" id="IPR004323">
    <property type="entry name" value="Ion_tolerance_CutA"/>
</dbReference>
<dbReference type="PANTHER" id="PTHR23419:SF8">
    <property type="entry name" value="FI09726P"/>
    <property type="match status" value="1"/>
</dbReference>
<dbReference type="Proteomes" id="UP000264071">
    <property type="component" value="Unassembled WGS sequence"/>
</dbReference>
<dbReference type="OMA" id="VYTTFPD"/>